<evidence type="ECO:0000313" key="3">
    <source>
        <dbReference type="Proteomes" id="UP000717328"/>
    </source>
</evidence>
<feature type="compositionally biased region" description="Polar residues" evidence="1">
    <location>
        <begin position="64"/>
        <end position="78"/>
    </location>
</feature>
<feature type="region of interest" description="Disordered" evidence="1">
    <location>
        <begin position="126"/>
        <end position="171"/>
    </location>
</feature>
<accession>A0A9P7KFZ0</accession>
<feature type="compositionally biased region" description="Polar residues" evidence="1">
    <location>
        <begin position="126"/>
        <end position="138"/>
    </location>
</feature>
<organism evidence="2 3">
    <name type="scientific">Sphagnurus paluster</name>
    <dbReference type="NCBI Taxonomy" id="117069"/>
    <lineage>
        <taxon>Eukaryota</taxon>
        <taxon>Fungi</taxon>
        <taxon>Dikarya</taxon>
        <taxon>Basidiomycota</taxon>
        <taxon>Agaricomycotina</taxon>
        <taxon>Agaricomycetes</taxon>
        <taxon>Agaricomycetidae</taxon>
        <taxon>Agaricales</taxon>
        <taxon>Tricholomatineae</taxon>
        <taxon>Lyophyllaceae</taxon>
        <taxon>Sphagnurus</taxon>
    </lineage>
</organism>
<name>A0A9P7KFZ0_9AGAR</name>
<evidence type="ECO:0000313" key="2">
    <source>
        <dbReference type="EMBL" id="KAG5650861.1"/>
    </source>
</evidence>
<keyword evidence="3" id="KW-1185">Reference proteome</keyword>
<dbReference type="EMBL" id="JABCKI010000346">
    <property type="protein sequence ID" value="KAG5650861.1"/>
    <property type="molecule type" value="Genomic_DNA"/>
</dbReference>
<gene>
    <name evidence="2" type="ORF">H0H81_010721</name>
</gene>
<feature type="region of interest" description="Disordered" evidence="1">
    <location>
        <begin position="63"/>
        <end position="87"/>
    </location>
</feature>
<proteinExistence type="predicted"/>
<feature type="compositionally biased region" description="Low complexity" evidence="1">
    <location>
        <begin position="161"/>
        <end position="171"/>
    </location>
</feature>
<reference evidence="2" key="1">
    <citation type="submission" date="2021-02" db="EMBL/GenBank/DDBJ databases">
        <authorList>
            <person name="Nieuwenhuis M."/>
            <person name="Van De Peppel L.J.J."/>
        </authorList>
    </citation>
    <scope>NUCLEOTIDE SEQUENCE</scope>
    <source>
        <strain evidence="2">D49</strain>
    </source>
</reference>
<comment type="caution">
    <text evidence="2">The sequence shown here is derived from an EMBL/GenBank/DDBJ whole genome shotgun (WGS) entry which is preliminary data.</text>
</comment>
<protein>
    <submittedName>
        <fullName evidence="2">Uncharacterized protein</fullName>
    </submittedName>
</protein>
<dbReference type="Proteomes" id="UP000717328">
    <property type="component" value="Unassembled WGS sequence"/>
</dbReference>
<sequence>MSLSPLPIEFFRTLSSDMNLFPPLSDSAKLSNDEDGFRDHVHDTNSVNYELPPLRYINSHYEASKSNSSSGNNHQVNPTDPLHGSQAPASESLFQNILRNILEPKKPKPTVSGGEVEPFSLLGQSVNGEAGQSRSQGVLSKDLGSEHPIVPVPELSAPLPASNESENSAESQFFCEAGPSTFYYPPESSCSVAQNERLEKHWDHLPDHRPPRLLEAAAGPSADPLQVLLKTLPYQNESIWSNAYTSNQRPSDPPPGGPYLSVAPHSNPLVREQMQNVDSHTEYPSGFYSAPPANNFRNVNKSGGRIFNFVQFMDAITTAKPTTTTQHGTATQSSTFLYPSPAASPSTPVHISTAFHPTAVVQNTVTGNLTGGTRRTRKRPTAHSEEFDPLPTPRPVESTSIQTIAKPQNSVFPWVPEGWNLPEFQGFGVYCQKNFTCEFWDCAARFNHGDYTQEGLSVLEVDNAFQRDVLAHISSHFGQLRQEAVQHCPWRACADGAKPHLKPYTDKRGVERHLRTLLKIYRFCSLCGKHFLRESDRKKHECCAGRTENGAARPTKRRKVA</sequence>
<evidence type="ECO:0000256" key="1">
    <source>
        <dbReference type="SAM" id="MobiDB-lite"/>
    </source>
</evidence>
<feature type="region of interest" description="Disordered" evidence="1">
    <location>
        <begin position="366"/>
        <end position="397"/>
    </location>
</feature>
<reference evidence="2" key="2">
    <citation type="submission" date="2021-10" db="EMBL/GenBank/DDBJ databases">
        <title>Phylogenomics reveals ancestral predisposition of the termite-cultivated fungus Termitomyces towards a domesticated lifestyle.</title>
        <authorList>
            <person name="Auxier B."/>
            <person name="Grum-Grzhimaylo A."/>
            <person name="Cardenas M.E."/>
            <person name="Lodge J.D."/>
            <person name="Laessoe T."/>
            <person name="Pedersen O."/>
            <person name="Smith M.E."/>
            <person name="Kuyper T.W."/>
            <person name="Franco-Molano E.A."/>
            <person name="Baroni T.J."/>
            <person name="Aanen D.K."/>
        </authorList>
    </citation>
    <scope>NUCLEOTIDE SEQUENCE</scope>
    <source>
        <strain evidence="2">D49</strain>
    </source>
</reference>
<feature type="region of interest" description="Disordered" evidence="1">
    <location>
        <begin position="244"/>
        <end position="265"/>
    </location>
</feature>
<dbReference type="AlphaFoldDB" id="A0A9P7KFZ0"/>